<comment type="caution">
    <text evidence="2">The sequence shown here is derived from an EMBL/GenBank/DDBJ whole genome shotgun (WGS) entry which is preliminary data.</text>
</comment>
<name>A0A9W9CMG7_9PLEO</name>
<proteinExistence type="predicted"/>
<dbReference type="Proteomes" id="UP001140560">
    <property type="component" value="Unassembled WGS sequence"/>
</dbReference>
<evidence type="ECO:0000313" key="2">
    <source>
        <dbReference type="EMBL" id="KAJ4370423.1"/>
    </source>
</evidence>
<dbReference type="AlphaFoldDB" id="A0A9W9CMG7"/>
<dbReference type="PANTHER" id="PTHR11895">
    <property type="entry name" value="TRANSAMIDASE"/>
    <property type="match status" value="1"/>
</dbReference>
<dbReference type="InterPro" id="IPR000120">
    <property type="entry name" value="Amidase"/>
</dbReference>
<evidence type="ECO:0000313" key="3">
    <source>
        <dbReference type="Proteomes" id="UP001140560"/>
    </source>
</evidence>
<reference evidence="2" key="1">
    <citation type="submission" date="2022-10" db="EMBL/GenBank/DDBJ databases">
        <title>Tapping the CABI collections for fungal endophytes: first genome assemblies for Collariella, Neodidymelliopsis, Ascochyta clinopodiicola, Didymella pomorum, Didymosphaeria variabile, Neocosmospora piperis and Neocucurbitaria cava.</title>
        <authorList>
            <person name="Hill R."/>
        </authorList>
    </citation>
    <scope>NUCLEOTIDE SEQUENCE</scope>
    <source>
        <strain evidence="2">IMI 356814</strain>
    </source>
</reference>
<dbReference type="Gene3D" id="3.90.1300.10">
    <property type="entry name" value="Amidase signature (AS) domain"/>
    <property type="match status" value="1"/>
</dbReference>
<feature type="domain" description="Amidase" evidence="1">
    <location>
        <begin position="109"/>
        <end position="552"/>
    </location>
</feature>
<sequence length="578" mass="62194">MSIVSLSTGSRSAFNIEHLKALAGRLNIDITDGQDADDYLHLLWSLEDVMKHIDEGPDYIHPSLKPQSVSKKRQFWRPRPEDNPLNAWSHRCDFSAAKPISDILARRTVAIKDNISVGGLPITLGAPALLLSELAEYRVSAIDATVVSRLLAAGAVIKGTSTCECFCASPLSFTSATGSVHNPHIHGFTSGGSSSGSCALVAAHAHASTQDEPIGETVELAIGSDQAGSVRIPASYCGVYGLKPTFGLIPYTGAASMSPMIDHLGPIASQLEDIAALLEVMAGYDDIDSRMTPESPLATQVKPYRQLLTGFRQQLASKPETGHTWRVGLLKESFLVPGISLDVCEIVRKVASQLFEAAGATVIDISVPMHLQGPIIWTASTRPSMSSWLYQGRPGGHLSYLPSHIQPRWPLSQENFNLLTSTNPALANIILSERFAHEYLPAGTEAKAHRKVFELREAYDRALKEVDILVTPCAPGVAMPHPKPVNAEGGPSSIMERLEAAIGVTSNTCPFNVTGHPAMNVPCGFSSPPSQPKARLPIGMQIVGRRWHDEEVIMAAALFEMGQQRVGSENLECAASRI</sequence>
<protein>
    <recommendedName>
        <fullName evidence="1">Amidase domain-containing protein</fullName>
    </recommendedName>
</protein>
<dbReference type="EMBL" id="JAPEUY010000008">
    <property type="protein sequence ID" value="KAJ4370423.1"/>
    <property type="molecule type" value="Genomic_DNA"/>
</dbReference>
<gene>
    <name evidence="2" type="ORF">N0V83_004941</name>
</gene>
<organism evidence="2 3">
    <name type="scientific">Neocucurbitaria cava</name>
    <dbReference type="NCBI Taxonomy" id="798079"/>
    <lineage>
        <taxon>Eukaryota</taxon>
        <taxon>Fungi</taxon>
        <taxon>Dikarya</taxon>
        <taxon>Ascomycota</taxon>
        <taxon>Pezizomycotina</taxon>
        <taxon>Dothideomycetes</taxon>
        <taxon>Pleosporomycetidae</taxon>
        <taxon>Pleosporales</taxon>
        <taxon>Pleosporineae</taxon>
        <taxon>Cucurbitariaceae</taxon>
        <taxon>Neocucurbitaria</taxon>
    </lineage>
</organism>
<keyword evidence="3" id="KW-1185">Reference proteome</keyword>
<dbReference type="GO" id="GO:0003824">
    <property type="term" value="F:catalytic activity"/>
    <property type="evidence" value="ECO:0007669"/>
    <property type="project" value="InterPro"/>
</dbReference>
<dbReference type="InterPro" id="IPR036928">
    <property type="entry name" value="AS_sf"/>
</dbReference>
<dbReference type="Pfam" id="PF01425">
    <property type="entry name" value="Amidase"/>
    <property type="match status" value="1"/>
</dbReference>
<dbReference type="OrthoDB" id="1879366at2759"/>
<accession>A0A9W9CMG7</accession>
<evidence type="ECO:0000259" key="1">
    <source>
        <dbReference type="Pfam" id="PF01425"/>
    </source>
</evidence>
<dbReference type="SUPFAM" id="SSF75304">
    <property type="entry name" value="Amidase signature (AS) enzymes"/>
    <property type="match status" value="1"/>
</dbReference>
<dbReference type="InterPro" id="IPR023631">
    <property type="entry name" value="Amidase_dom"/>
</dbReference>
<dbReference type="PANTHER" id="PTHR11895:SF171">
    <property type="entry name" value="AMIDASE DOMAIN-CONTAINING PROTEIN"/>
    <property type="match status" value="1"/>
</dbReference>